<keyword evidence="3" id="KW-1185">Reference proteome</keyword>
<dbReference type="Pfam" id="PF00856">
    <property type="entry name" value="SET"/>
    <property type="match status" value="1"/>
</dbReference>
<dbReference type="InterPro" id="IPR001214">
    <property type="entry name" value="SET_dom"/>
</dbReference>
<evidence type="ECO:0000313" key="2">
    <source>
        <dbReference type="EMBL" id="SFT72856.1"/>
    </source>
</evidence>
<gene>
    <name evidence="2" type="ORF">SAMN05216474_1965</name>
</gene>
<dbReference type="InterPro" id="IPR046341">
    <property type="entry name" value="SET_dom_sf"/>
</dbReference>
<dbReference type="PROSITE" id="PS50280">
    <property type="entry name" value="SET"/>
    <property type="match status" value="1"/>
</dbReference>
<dbReference type="SMART" id="SM00317">
    <property type="entry name" value="SET"/>
    <property type="match status" value="1"/>
</dbReference>
<feature type="domain" description="SET" evidence="1">
    <location>
        <begin position="4"/>
        <end position="112"/>
    </location>
</feature>
<dbReference type="OrthoDB" id="166979at2"/>
<proteinExistence type="predicted"/>
<reference evidence="2 3" key="1">
    <citation type="submission" date="2016-10" db="EMBL/GenBank/DDBJ databases">
        <authorList>
            <person name="de Groot N.N."/>
        </authorList>
    </citation>
    <scope>NUCLEOTIDE SEQUENCE [LARGE SCALE GENOMIC DNA]</scope>
    <source>
        <strain evidence="2 3">CGMCC 1.7005</strain>
    </source>
</reference>
<dbReference type="EMBL" id="FPAS01000003">
    <property type="protein sequence ID" value="SFT72856.1"/>
    <property type="molecule type" value="Genomic_DNA"/>
</dbReference>
<dbReference type="AlphaFoldDB" id="A0A1I7AD06"/>
<name>A0A1I7AD06_9FLAO</name>
<dbReference type="SUPFAM" id="SSF82199">
    <property type="entry name" value="SET domain"/>
    <property type="match status" value="1"/>
</dbReference>
<dbReference type="RefSeq" id="WP_090248940.1">
    <property type="nucleotide sequence ID" value="NZ_FPAS01000003.1"/>
</dbReference>
<sequence length="205" mass="24118">MIHPHTELKFISEQIGYGVFAKTDIPEGTIVYVKDSLELEVSPTEYQNHSSAMQEVIEKYSYKDQRGYRIISWDFAKYVNHCCNCNTISTGYGFEIAIRDIKAGEQITDEYGIFNLDEPMMLNCGFDNCRKVLHPTDFDRYYMDWDTKIKKSLPKMFKVNQELWNFIDNDTQEELKVFQKDASKYKSVYHLKFNDKLNLLNGTHL</sequence>
<dbReference type="Proteomes" id="UP000236454">
    <property type="component" value="Unassembled WGS sequence"/>
</dbReference>
<evidence type="ECO:0000259" key="1">
    <source>
        <dbReference type="PROSITE" id="PS50280"/>
    </source>
</evidence>
<dbReference type="STRING" id="477690.SAMN05216474_1965"/>
<dbReference type="Gene3D" id="2.170.270.10">
    <property type="entry name" value="SET domain"/>
    <property type="match status" value="1"/>
</dbReference>
<accession>A0A1I7AD06</accession>
<evidence type="ECO:0000313" key="3">
    <source>
        <dbReference type="Proteomes" id="UP000236454"/>
    </source>
</evidence>
<organism evidence="2 3">
    <name type="scientific">Lishizhenia tianjinensis</name>
    <dbReference type="NCBI Taxonomy" id="477690"/>
    <lineage>
        <taxon>Bacteria</taxon>
        <taxon>Pseudomonadati</taxon>
        <taxon>Bacteroidota</taxon>
        <taxon>Flavobacteriia</taxon>
        <taxon>Flavobacteriales</taxon>
        <taxon>Crocinitomicaceae</taxon>
        <taxon>Lishizhenia</taxon>
    </lineage>
</organism>
<protein>
    <recommendedName>
        <fullName evidence="1">SET domain-containing protein</fullName>
    </recommendedName>
</protein>